<evidence type="ECO:0000256" key="3">
    <source>
        <dbReference type="ARBA" id="ARBA00023163"/>
    </source>
</evidence>
<evidence type="ECO:0000256" key="2">
    <source>
        <dbReference type="ARBA" id="ARBA00023125"/>
    </source>
</evidence>
<gene>
    <name evidence="6" type="ORF">DM43_3471</name>
</gene>
<dbReference type="InterPro" id="IPR001387">
    <property type="entry name" value="Cro/C1-type_HTH"/>
</dbReference>
<protein>
    <submittedName>
        <fullName evidence="6">Helix-turn-helix family protein</fullName>
    </submittedName>
</protein>
<dbReference type="PANTHER" id="PTHR40661">
    <property type="match status" value="1"/>
</dbReference>
<evidence type="ECO:0000256" key="4">
    <source>
        <dbReference type="SAM" id="MobiDB-lite"/>
    </source>
</evidence>
<proteinExistence type="predicted"/>
<dbReference type="EMBL" id="JPGD01000005">
    <property type="protein sequence ID" value="KGB99946.1"/>
    <property type="molecule type" value="Genomic_DNA"/>
</dbReference>
<evidence type="ECO:0000313" key="6">
    <source>
        <dbReference type="EMBL" id="KGB99946.1"/>
    </source>
</evidence>
<dbReference type="PANTHER" id="PTHR40661:SF2">
    <property type="entry name" value="HTH-TYPE TRANSCRIPTIONAL REGULATOR PRTR"/>
    <property type="match status" value="1"/>
</dbReference>
<feature type="compositionally biased region" description="Basic and acidic residues" evidence="4">
    <location>
        <begin position="38"/>
        <end position="54"/>
    </location>
</feature>
<dbReference type="AlphaFoldDB" id="A0AA88Z471"/>
<name>A0AA88Z471_BURCE</name>
<organism evidence="6 7">
    <name type="scientific">Burkholderia cepacia</name>
    <name type="common">Pseudomonas cepacia</name>
    <dbReference type="NCBI Taxonomy" id="292"/>
    <lineage>
        <taxon>Bacteria</taxon>
        <taxon>Pseudomonadati</taxon>
        <taxon>Pseudomonadota</taxon>
        <taxon>Betaproteobacteria</taxon>
        <taxon>Burkholderiales</taxon>
        <taxon>Burkholderiaceae</taxon>
        <taxon>Burkholderia</taxon>
        <taxon>Burkholderia cepacia complex</taxon>
    </lineage>
</organism>
<dbReference type="PROSITE" id="PS50943">
    <property type="entry name" value="HTH_CROC1"/>
    <property type="match status" value="1"/>
</dbReference>
<keyword evidence="1" id="KW-0805">Transcription regulation</keyword>
<dbReference type="Gene3D" id="1.10.260.40">
    <property type="entry name" value="lambda repressor-like DNA-binding domains"/>
    <property type="match status" value="1"/>
</dbReference>
<dbReference type="Proteomes" id="UP000029575">
    <property type="component" value="Unassembled WGS sequence"/>
</dbReference>
<dbReference type="Pfam" id="PF01381">
    <property type="entry name" value="HTH_3"/>
    <property type="match status" value="1"/>
</dbReference>
<sequence>MRTGASCSLLSSSASDTRGVQFVDSTCNLMRRAGSPRSVEKSRNQRLRAGDHPGKLRLSQARSEQVSDGDLNVHAGKYHICVYSGQHKSNGPTYYDCDMYTLADRLKWARQKANLSQEELGKKAGVSQSTIGNLEAGTRNSARRLPQIAAVLGVNALWLAEGRGEVAASTKAHATYDEAIASASESARAAIDAVLKADQQGEPETTFKLILRMLPGADKLGAGD</sequence>
<evidence type="ECO:0000256" key="1">
    <source>
        <dbReference type="ARBA" id="ARBA00023015"/>
    </source>
</evidence>
<feature type="region of interest" description="Disordered" evidence="4">
    <location>
        <begin position="33"/>
        <end position="67"/>
    </location>
</feature>
<dbReference type="CDD" id="cd00093">
    <property type="entry name" value="HTH_XRE"/>
    <property type="match status" value="1"/>
</dbReference>
<dbReference type="SMART" id="SM00530">
    <property type="entry name" value="HTH_XRE"/>
    <property type="match status" value="1"/>
</dbReference>
<comment type="caution">
    <text evidence="6">The sequence shown here is derived from an EMBL/GenBank/DDBJ whole genome shotgun (WGS) entry which is preliminary data.</text>
</comment>
<evidence type="ECO:0000313" key="7">
    <source>
        <dbReference type="Proteomes" id="UP000029575"/>
    </source>
</evidence>
<accession>A0AA88Z471</accession>
<keyword evidence="2" id="KW-0238">DNA-binding</keyword>
<evidence type="ECO:0000259" key="5">
    <source>
        <dbReference type="PROSITE" id="PS50943"/>
    </source>
</evidence>
<dbReference type="InterPro" id="IPR010982">
    <property type="entry name" value="Lambda_DNA-bd_dom_sf"/>
</dbReference>
<dbReference type="SUPFAM" id="SSF47413">
    <property type="entry name" value="lambda repressor-like DNA-binding domains"/>
    <property type="match status" value="1"/>
</dbReference>
<dbReference type="GO" id="GO:0003677">
    <property type="term" value="F:DNA binding"/>
    <property type="evidence" value="ECO:0007669"/>
    <property type="project" value="UniProtKB-KW"/>
</dbReference>
<keyword evidence="3" id="KW-0804">Transcription</keyword>
<feature type="domain" description="HTH cro/C1-type" evidence="5">
    <location>
        <begin position="106"/>
        <end position="159"/>
    </location>
</feature>
<reference evidence="6 7" key="1">
    <citation type="submission" date="2014-06" db="EMBL/GenBank/DDBJ databases">
        <authorList>
            <person name="Bishop-Lilly K.A."/>
            <person name="Broomall S.M."/>
            <person name="Chain P.S."/>
            <person name="Chertkov O."/>
            <person name="Coyne S.R."/>
            <person name="Daligault H.E."/>
            <person name="Davenport K.W."/>
            <person name="Erkkila T."/>
            <person name="Frey K.G."/>
            <person name="Gibbons H.S."/>
            <person name="Gu W."/>
            <person name="Jaissle J."/>
            <person name="Johnson S.L."/>
            <person name="Koroleva G.I."/>
            <person name="Ladner J.T."/>
            <person name="Lo C.-C."/>
            <person name="Minogue T.D."/>
            <person name="Munk C."/>
            <person name="Palacios G.F."/>
            <person name="Redden C.L."/>
            <person name="Rosenzweig C.N."/>
            <person name="Scholz M.B."/>
            <person name="Teshima H."/>
            <person name="Xu Y."/>
        </authorList>
    </citation>
    <scope>NUCLEOTIDE SEQUENCE [LARGE SCALE GENOMIC DNA]</scope>
    <source>
        <strain evidence="6 7">DWS 37UF10B-2</strain>
    </source>
</reference>